<keyword evidence="1" id="KW-0812">Transmembrane</keyword>
<sequence>CCYFLLIVDDRLHVAILHSVQHFGYQPFRLHLRELTFAVVAVVIINGVFDLVVISFGSIVAVQRMLNWDNDAVKRSHYDSVESEWLIAVEIGLDYKLVVVSKNFAEVVAV</sequence>
<name>A0A1B6H3Y9_9HEMI</name>
<keyword evidence="1" id="KW-0472">Membrane</keyword>
<accession>A0A1B6H3Y9</accession>
<dbReference type="EMBL" id="GECZ01000377">
    <property type="protein sequence ID" value="JAS69392.1"/>
    <property type="molecule type" value="Transcribed_RNA"/>
</dbReference>
<reference evidence="2" key="1">
    <citation type="submission" date="2015-11" db="EMBL/GenBank/DDBJ databases">
        <title>De novo transcriptome assembly of four potential Pierce s Disease insect vectors from Arizona vineyards.</title>
        <authorList>
            <person name="Tassone E.E."/>
        </authorList>
    </citation>
    <scope>NUCLEOTIDE SEQUENCE</scope>
</reference>
<proteinExistence type="predicted"/>
<gene>
    <name evidence="2" type="ORF">g.2002</name>
</gene>
<feature type="non-terminal residue" evidence="2">
    <location>
        <position position="110"/>
    </location>
</feature>
<feature type="non-terminal residue" evidence="2">
    <location>
        <position position="1"/>
    </location>
</feature>
<protein>
    <submittedName>
        <fullName evidence="2">Uncharacterized protein</fullName>
    </submittedName>
</protein>
<evidence type="ECO:0000256" key="1">
    <source>
        <dbReference type="SAM" id="Phobius"/>
    </source>
</evidence>
<dbReference type="AlphaFoldDB" id="A0A1B6H3Y9"/>
<evidence type="ECO:0000313" key="2">
    <source>
        <dbReference type="EMBL" id="JAS69392.1"/>
    </source>
</evidence>
<organism evidence="2">
    <name type="scientific">Cuerna arida</name>
    <dbReference type="NCBI Taxonomy" id="1464854"/>
    <lineage>
        <taxon>Eukaryota</taxon>
        <taxon>Metazoa</taxon>
        <taxon>Ecdysozoa</taxon>
        <taxon>Arthropoda</taxon>
        <taxon>Hexapoda</taxon>
        <taxon>Insecta</taxon>
        <taxon>Pterygota</taxon>
        <taxon>Neoptera</taxon>
        <taxon>Paraneoptera</taxon>
        <taxon>Hemiptera</taxon>
        <taxon>Auchenorrhyncha</taxon>
        <taxon>Membracoidea</taxon>
        <taxon>Cicadellidae</taxon>
        <taxon>Cicadellinae</taxon>
        <taxon>Proconiini</taxon>
        <taxon>Cuerna</taxon>
    </lineage>
</organism>
<feature type="transmembrane region" description="Helical" evidence="1">
    <location>
        <begin position="35"/>
        <end position="62"/>
    </location>
</feature>
<keyword evidence="1" id="KW-1133">Transmembrane helix</keyword>